<reference evidence="8" key="1">
    <citation type="submission" date="2016-09" db="EMBL/GenBank/DDBJ databases">
        <title>Streptomyces puniciscabiei strain:TW1S1 Genome sequencing and assembly.</title>
        <authorList>
            <person name="Kim M.-K."/>
            <person name="Kim S.B."/>
        </authorList>
    </citation>
    <scope>NUCLEOTIDE SEQUENCE [LARGE SCALE GENOMIC DNA]</scope>
    <source>
        <strain evidence="8">TW1S1</strain>
    </source>
</reference>
<dbReference type="GO" id="GO:0003735">
    <property type="term" value="F:structural constituent of ribosome"/>
    <property type="evidence" value="ECO:0007669"/>
    <property type="project" value="InterPro"/>
</dbReference>
<dbReference type="AlphaFoldDB" id="A0A1D7YJH9"/>
<dbReference type="KEGG" id="spun:BFF78_35950"/>
<dbReference type="Pfam" id="PF01783">
    <property type="entry name" value="Ribosomal_L32p"/>
    <property type="match status" value="1"/>
</dbReference>
<keyword evidence="2 5" id="KW-0689">Ribosomal protein</keyword>
<sequence>MAVPKRKMSRSNTRHRRAQWKATTPALAPITVDGVSYLVPQRLVKAYQRGLLRPEG</sequence>
<evidence type="ECO:0000256" key="5">
    <source>
        <dbReference type="HAMAP-Rule" id="MF_00340"/>
    </source>
</evidence>
<evidence type="ECO:0000256" key="4">
    <source>
        <dbReference type="ARBA" id="ARBA00035178"/>
    </source>
</evidence>
<protein>
    <recommendedName>
        <fullName evidence="4 5">Large ribosomal subunit protein bL32</fullName>
    </recommendedName>
</protein>
<evidence type="ECO:0000256" key="1">
    <source>
        <dbReference type="ARBA" id="ARBA00008560"/>
    </source>
</evidence>
<dbReference type="NCBIfam" id="TIGR01031">
    <property type="entry name" value="rpmF_bact"/>
    <property type="match status" value="1"/>
</dbReference>
<dbReference type="HAMAP" id="MF_00340">
    <property type="entry name" value="Ribosomal_bL32"/>
    <property type="match status" value="1"/>
</dbReference>
<feature type="compositionally biased region" description="Basic residues" evidence="6">
    <location>
        <begin position="1"/>
        <end position="19"/>
    </location>
</feature>
<keyword evidence="3 5" id="KW-0687">Ribonucleoprotein</keyword>
<dbReference type="InterPro" id="IPR011332">
    <property type="entry name" value="Ribosomal_zn-bd"/>
</dbReference>
<dbReference type="Proteomes" id="UP000094960">
    <property type="component" value="Chromosome"/>
</dbReference>
<proteinExistence type="inferred from homology"/>
<feature type="region of interest" description="Disordered" evidence="6">
    <location>
        <begin position="1"/>
        <end position="22"/>
    </location>
</feature>
<keyword evidence="8" id="KW-1185">Reference proteome</keyword>
<comment type="similarity">
    <text evidence="1 5">Belongs to the bacterial ribosomal protein bL32 family.</text>
</comment>
<gene>
    <name evidence="5" type="primary">rpmF</name>
    <name evidence="7" type="ORF">BFF78_35950</name>
</gene>
<organism evidence="7 8">
    <name type="scientific">Streptomyces fodineus</name>
    <dbReference type="NCBI Taxonomy" id="1904616"/>
    <lineage>
        <taxon>Bacteria</taxon>
        <taxon>Bacillati</taxon>
        <taxon>Actinomycetota</taxon>
        <taxon>Actinomycetes</taxon>
        <taxon>Kitasatosporales</taxon>
        <taxon>Streptomycetaceae</taxon>
        <taxon>Streptomyces</taxon>
    </lineage>
</organism>
<evidence type="ECO:0000256" key="2">
    <source>
        <dbReference type="ARBA" id="ARBA00022980"/>
    </source>
</evidence>
<name>A0A1D7YJH9_9ACTN</name>
<evidence type="ECO:0000313" key="8">
    <source>
        <dbReference type="Proteomes" id="UP000094960"/>
    </source>
</evidence>
<dbReference type="GO" id="GO:0015934">
    <property type="term" value="C:large ribosomal subunit"/>
    <property type="evidence" value="ECO:0007669"/>
    <property type="project" value="InterPro"/>
</dbReference>
<dbReference type="InterPro" id="IPR002677">
    <property type="entry name" value="Ribosomal_bL32"/>
</dbReference>
<evidence type="ECO:0000313" key="7">
    <source>
        <dbReference type="EMBL" id="AOR35753.1"/>
    </source>
</evidence>
<dbReference type="RefSeq" id="WP_069782271.1">
    <property type="nucleotide sequence ID" value="NZ_CP017248.1"/>
</dbReference>
<accession>A0A1D7YJH9</accession>
<evidence type="ECO:0000256" key="6">
    <source>
        <dbReference type="SAM" id="MobiDB-lite"/>
    </source>
</evidence>
<dbReference type="EMBL" id="CP017248">
    <property type="protein sequence ID" value="AOR35753.1"/>
    <property type="molecule type" value="Genomic_DNA"/>
</dbReference>
<dbReference type="SUPFAM" id="SSF57829">
    <property type="entry name" value="Zn-binding ribosomal proteins"/>
    <property type="match status" value="1"/>
</dbReference>
<dbReference type="GO" id="GO:0006412">
    <property type="term" value="P:translation"/>
    <property type="evidence" value="ECO:0007669"/>
    <property type="project" value="UniProtKB-UniRule"/>
</dbReference>
<evidence type="ECO:0000256" key="3">
    <source>
        <dbReference type="ARBA" id="ARBA00023274"/>
    </source>
</evidence>